<dbReference type="SUPFAM" id="SSF51445">
    <property type="entry name" value="(Trans)glycosidases"/>
    <property type="match status" value="1"/>
</dbReference>
<accession>A0A1G6ZI90</accession>
<dbReference type="OrthoDB" id="9763537at2"/>
<evidence type="ECO:0000259" key="11">
    <source>
        <dbReference type="Pfam" id="PF02838"/>
    </source>
</evidence>
<dbReference type="GO" id="GO:0016020">
    <property type="term" value="C:membrane"/>
    <property type="evidence" value="ECO:0007669"/>
    <property type="project" value="TreeGrafter"/>
</dbReference>
<evidence type="ECO:0000256" key="2">
    <source>
        <dbReference type="ARBA" id="ARBA00006285"/>
    </source>
</evidence>
<dbReference type="Proteomes" id="UP000183685">
    <property type="component" value="Unassembled WGS sequence"/>
</dbReference>
<dbReference type="InterPro" id="IPR015883">
    <property type="entry name" value="Glyco_hydro_20_cat"/>
</dbReference>
<feature type="domain" description="Beta-hexosaminidase bacterial type N-terminal" evidence="11">
    <location>
        <begin position="35"/>
        <end position="154"/>
    </location>
</feature>
<dbReference type="Gene3D" id="3.30.379.10">
    <property type="entry name" value="Chitobiase/beta-hexosaminidase domain 2-like"/>
    <property type="match status" value="1"/>
</dbReference>
<feature type="domain" description="GH29D-like beta-sandwich" evidence="12">
    <location>
        <begin position="547"/>
        <end position="603"/>
    </location>
</feature>
<dbReference type="SUPFAM" id="SSF55545">
    <property type="entry name" value="beta-N-acetylhexosaminidase-like domain"/>
    <property type="match status" value="1"/>
</dbReference>
<sequence>MVKSLFGGIAVASLLALAGCGQDSALETTDKAPAPQVIPVPAKLSYGNEGIIMPEVARVSTPDSALFDQFAVFVNGYTGASLERVGGQADIRFVKAPMIQGDEAYRINVDATGVTVSASADAGLFYGAMTLAQMLDGAPEGSLAPLAIGTIEDAPRLQWRGAMLDVARHFRSKEFIKKFLDVMAAHKLNVFHWHMTDDQAWRLEIKKYPKLTEVGACRVPAGDGPDADIDEATGEARLYCGFYTQDDVREIVAYAAERHITVMPEIDLPGHATAAIKAYPELGTAPLEGDMSDWGIFQNTFNLEEGTITFLEDVMDETLELFPSEFIHIGGDEVATRQWSESARIRERMAELGIDDVHHIQAYFTRHFANYLDARGRRLIGWDEILEGGSIGNSAIMSWRGTKGGIEAAKAGRQVVMAPSSIYYTDYRQSDSRHEPPGREHIQTLQDVYEFEPVSEELTVDEQKAILGAEMTIFSEHMRTPERVEHMAFPRLVAMAESVWSDPLKKDFDAFAKRLAPHMARLKALGIRPADSAFAPKIVVEKGEGDARTVTLSSQTGVGIFRYTLDGSGPTVDAALYEGPINASAGQTVKAAAFWNGEVLSGVRTRALDAVSLSERTSDELALCSKWLSIKLDDDFPRDGDRAAMLVDIIQPCWMYDVPDMAGVTGIEVAVGNLPYNFQIGDQINDVILKQPETDVGEIVIFKNSCDTGEEVARLPLAPATNSFGITTLTASLDAPDAKALCFHVAASHYEPIWAIDRVRLTQD</sequence>
<evidence type="ECO:0000256" key="7">
    <source>
        <dbReference type="ARBA" id="ARBA00033000"/>
    </source>
</evidence>
<evidence type="ECO:0000256" key="5">
    <source>
        <dbReference type="ARBA" id="ARBA00023295"/>
    </source>
</evidence>
<dbReference type="EMBL" id="FNAK01000004">
    <property type="protein sequence ID" value="SDE02454.1"/>
    <property type="molecule type" value="Genomic_DNA"/>
</dbReference>
<evidence type="ECO:0000256" key="6">
    <source>
        <dbReference type="ARBA" id="ARBA00030512"/>
    </source>
</evidence>
<evidence type="ECO:0000256" key="4">
    <source>
        <dbReference type="ARBA" id="ARBA00022801"/>
    </source>
</evidence>
<protein>
    <recommendedName>
        <fullName evidence="3">beta-N-acetylhexosaminidase</fullName>
        <ecNumber evidence="3">3.2.1.52</ecNumber>
    </recommendedName>
    <alternativeName>
        <fullName evidence="6">Beta-N-acetylhexosaminidase</fullName>
    </alternativeName>
    <alternativeName>
        <fullName evidence="7">N-acetyl-beta-glucosaminidase</fullName>
    </alternativeName>
</protein>
<keyword evidence="4" id="KW-0378">Hydrolase</keyword>
<dbReference type="PANTHER" id="PTHR22600">
    <property type="entry name" value="BETA-HEXOSAMINIDASE"/>
    <property type="match status" value="1"/>
</dbReference>
<evidence type="ECO:0000256" key="3">
    <source>
        <dbReference type="ARBA" id="ARBA00012663"/>
    </source>
</evidence>
<dbReference type="Pfam" id="PF13290">
    <property type="entry name" value="CHB_HEX_C_1"/>
    <property type="match status" value="1"/>
</dbReference>
<evidence type="ECO:0000256" key="1">
    <source>
        <dbReference type="ARBA" id="ARBA00001231"/>
    </source>
</evidence>
<feature type="chain" id="PRO_5010256030" description="beta-N-acetylhexosaminidase" evidence="9">
    <location>
        <begin position="19"/>
        <end position="764"/>
    </location>
</feature>
<dbReference type="GO" id="GO:0004563">
    <property type="term" value="F:beta-N-acetylhexosaminidase activity"/>
    <property type="evidence" value="ECO:0007669"/>
    <property type="project" value="UniProtKB-EC"/>
</dbReference>
<dbReference type="InterPro" id="IPR059177">
    <property type="entry name" value="GH29D-like_dom"/>
</dbReference>
<dbReference type="AlphaFoldDB" id="A0A1G6ZI90"/>
<evidence type="ECO:0000259" key="12">
    <source>
        <dbReference type="Pfam" id="PF13290"/>
    </source>
</evidence>
<dbReference type="PANTHER" id="PTHR22600:SF57">
    <property type="entry name" value="BETA-N-ACETYLHEXOSAMINIDASE"/>
    <property type="match status" value="1"/>
</dbReference>
<dbReference type="GO" id="GO:0030203">
    <property type="term" value="P:glycosaminoglycan metabolic process"/>
    <property type="evidence" value="ECO:0007669"/>
    <property type="project" value="TreeGrafter"/>
</dbReference>
<dbReference type="EC" id="3.2.1.52" evidence="3"/>
<evidence type="ECO:0000313" key="13">
    <source>
        <dbReference type="EMBL" id="SDE02454.1"/>
    </source>
</evidence>
<dbReference type="InterPro" id="IPR025705">
    <property type="entry name" value="Beta_hexosaminidase_sua/sub"/>
</dbReference>
<dbReference type="Gene3D" id="3.20.20.80">
    <property type="entry name" value="Glycosidases"/>
    <property type="match status" value="1"/>
</dbReference>
<dbReference type="STRING" id="637679.GCA_001550055_02023"/>
<reference evidence="13 14" key="1">
    <citation type="submission" date="2016-10" db="EMBL/GenBank/DDBJ databases">
        <authorList>
            <person name="de Groot N.N."/>
        </authorList>
    </citation>
    <scope>NUCLEOTIDE SEQUENCE [LARGE SCALE GENOMIC DNA]</scope>
    <source>
        <strain evidence="13 14">CGMCC 1.9109</strain>
    </source>
</reference>
<keyword evidence="5" id="KW-0326">Glycosidase</keyword>
<keyword evidence="9" id="KW-0732">Signal</keyword>
<comment type="similarity">
    <text evidence="2">Belongs to the glycosyl hydrolase 20 family.</text>
</comment>
<proteinExistence type="inferred from homology"/>
<dbReference type="InterPro" id="IPR029018">
    <property type="entry name" value="Hex-like_dom2"/>
</dbReference>
<dbReference type="Pfam" id="PF02838">
    <property type="entry name" value="Glyco_hydro_20b"/>
    <property type="match status" value="1"/>
</dbReference>
<dbReference type="CDD" id="cd06563">
    <property type="entry name" value="GH20_chitobiase-like"/>
    <property type="match status" value="1"/>
</dbReference>
<dbReference type="RefSeq" id="WP_068304513.1">
    <property type="nucleotide sequence ID" value="NZ_FNAK01000004.1"/>
</dbReference>
<evidence type="ECO:0000313" key="14">
    <source>
        <dbReference type="Proteomes" id="UP000183685"/>
    </source>
</evidence>
<dbReference type="PRINTS" id="PR00738">
    <property type="entry name" value="GLHYDRLASE20"/>
</dbReference>
<evidence type="ECO:0000256" key="8">
    <source>
        <dbReference type="PIRSR" id="PIRSR625705-1"/>
    </source>
</evidence>
<dbReference type="InterPro" id="IPR015882">
    <property type="entry name" value="HEX_bac_N"/>
</dbReference>
<evidence type="ECO:0000256" key="9">
    <source>
        <dbReference type="SAM" id="SignalP"/>
    </source>
</evidence>
<comment type="catalytic activity">
    <reaction evidence="1">
        <text>Hydrolysis of terminal non-reducing N-acetyl-D-hexosamine residues in N-acetyl-beta-D-hexosaminides.</text>
        <dbReference type="EC" id="3.2.1.52"/>
    </reaction>
</comment>
<gene>
    <name evidence="13" type="ORF">SAMN04488071_1832</name>
</gene>
<feature type="domain" description="Glycoside hydrolase family 20 catalytic" evidence="10">
    <location>
        <begin position="158"/>
        <end position="502"/>
    </location>
</feature>
<organism evidence="13 14">
    <name type="scientific">Kordiimonas lacus</name>
    <dbReference type="NCBI Taxonomy" id="637679"/>
    <lineage>
        <taxon>Bacteria</taxon>
        <taxon>Pseudomonadati</taxon>
        <taxon>Pseudomonadota</taxon>
        <taxon>Alphaproteobacteria</taxon>
        <taxon>Kordiimonadales</taxon>
        <taxon>Kordiimonadaceae</taxon>
        <taxon>Kordiimonas</taxon>
    </lineage>
</organism>
<dbReference type="InterPro" id="IPR017853">
    <property type="entry name" value="GH"/>
</dbReference>
<evidence type="ECO:0000259" key="10">
    <source>
        <dbReference type="Pfam" id="PF00728"/>
    </source>
</evidence>
<name>A0A1G6ZI90_9PROT</name>
<dbReference type="PROSITE" id="PS51257">
    <property type="entry name" value="PROKAR_LIPOPROTEIN"/>
    <property type="match status" value="1"/>
</dbReference>
<dbReference type="GO" id="GO:0005975">
    <property type="term" value="P:carbohydrate metabolic process"/>
    <property type="evidence" value="ECO:0007669"/>
    <property type="project" value="InterPro"/>
</dbReference>
<keyword evidence="14" id="KW-1185">Reference proteome</keyword>
<feature type="signal peptide" evidence="9">
    <location>
        <begin position="1"/>
        <end position="18"/>
    </location>
</feature>
<dbReference type="Pfam" id="PF00728">
    <property type="entry name" value="Glyco_hydro_20"/>
    <property type="match status" value="1"/>
</dbReference>
<feature type="active site" description="Proton donor" evidence="8">
    <location>
        <position position="333"/>
    </location>
</feature>